<name>A0A231HCF9_9NOCA</name>
<keyword evidence="4" id="KW-0143">Chaperone</keyword>
<evidence type="ECO:0000256" key="4">
    <source>
        <dbReference type="ARBA" id="ARBA00023186"/>
    </source>
</evidence>
<sequence>MTVLGAGRGPSMLESVVLSLDEMQFLLEELEIDEVPVVLDARGRYDNVVDHDRAMTAAAESLTARELLVDGVVHHDLEDRLRGLYRPHWVISMRWYVGDRVNRFCLAKGDNLDVVALRGPNSYSIDEAGHDLPGTIMAALGPAEALELSGMNVLTEELKPILGDAGDAATTAQRLERVGRPPRDAQALASALVEIHSHASIVGVVYNDASRDISDGMIAVYNTRNGRFIGVTTRSDDEVMWTSLASGTPGRLRTAIKDLIDKLPLREDFKPATPGIG</sequence>
<keyword evidence="6" id="KW-1185">Reference proteome</keyword>
<dbReference type="EMBL" id="NGAF01000002">
    <property type="protein sequence ID" value="OXR46535.1"/>
    <property type="molecule type" value="Genomic_DNA"/>
</dbReference>
<dbReference type="InterPro" id="IPR025734">
    <property type="entry name" value="EspG"/>
</dbReference>
<gene>
    <name evidence="5" type="ORF">B7C42_01505</name>
</gene>
<organism evidence="5 6">
    <name type="scientific">Nocardia cerradoensis</name>
    <dbReference type="NCBI Taxonomy" id="85688"/>
    <lineage>
        <taxon>Bacteria</taxon>
        <taxon>Bacillati</taxon>
        <taxon>Actinomycetota</taxon>
        <taxon>Actinomycetes</taxon>
        <taxon>Mycobacteriales</taxon>
        <taxon>Nocardiaceae</taxon>
        <taxon>Nocardia</taxon>
    </lineage>
</organism>
<dbReference type="AlphaFoldDB" id="A0A231HCF9"/>
<evidence type="ECO:0000256" key="3">
    <source>
        <dbReference type="ARBA" id="ARBA00022490"/>
    </source>
</evidence>
<evidence type="ECO:0000256" key="2">
    <source>
        <dbReference type="ARBA" id="ARBA00006411"/>
    </source>
</evidence>
<dbReference type="RefSeq" id="WP_094024726.1">
    <property type="nucleotide sequence ID" value="NZ_NGAF01000002.1"/>
</dbReference>
<comment type="subcellular location">
    <subcellularLocation>
        <location evidence="1">Cytoplasm</location>
    </subcellularLocation>
</comment>
<protein>
    <recommendedName>
        <fullName evidence="7">ESX-1 secretion-associated protein EspG1</fullName>
    </recommendedName>
</protein>
<comment type="similarity">
    <text evidence="2">Belongs to the EspG family.</text>
</comment>
<evidence type="ECO:0000256" key="1">
    <source>
        <dbReference type="ARBA" id="ARBA00004496"/>
    </source>
</evidence>
<dbReference type="Proteomes" id="UP000215506">
    <property type="component" value="Unassembled WGS sequence"/>
</dbReference>
<accession>A0A231HCF9</accession>
<evidence type="ECO:0000313" key="6">
    <source>
        <dbReference type="Proteomes" id="UP000215506"/>
    </source>
</evidence>
<comment type="caution">
    <text evidence="5">The sequence shown here is derived from an EMBL/GenBank/DDBJ whole genome shotgun (WGS) entry which is preliminary data.</text>
</comment>
<proteinExistence type="inferred from homology"/>
<evidence type="ECO:0008006" key="7">
    <source>
        <dbReference type="Google" id="ProtNLM"/>
    </source>
</evidence>
<reference evidence="5 6" key="1">
    <citation type="submission" date="2017-07" db="EMBL/GenBank/DDBJ databases">
        <title>First draft Genome Sequence of Nocardia cerradoensis isolated from human infection.</title>
        <authorList>
            <person name="Carrasco G."/>
        </authorList>
    </citation>
    <scope>NUCLEOTIDE SEQUENCE [LARGE SCALE GENOMIC DNA]</scope>
    <source>
        <strain evidence="5 6">CNM20130759</strain>
    </source>
</reference>
<evidence type="ECO:0000313" key="5">
    <source>
        <dbReference type="EMBL" id="OXR46535.1"/>
    </source>
</evidence>
<keyword evidence="3" id="KW-0963">Cytoplasm</keyword>
<dbReference type="Pfam" id="PF14011">
    <property type="entry name" value="ESX-1_EspG"/>
    <property type="match status" value="1"/>
</dbReference>